<evidence type="ECO:0000313" key="1">
    <source>
        <dbReference type="EMBL" id="SQC94021.1"/>
    </source>
</evidence>
<sequence>MDDKRGILNSKRARKRAFQKRLDLLEDQRTVSTTETEGVTQGVLHTANLACFVRHKIEVAANIRVIEVDGWRNGLIAQRKIE</sequence>
<reference evidence="1 2" key="1">
    <citation type="submission" date="2018-06" db="EMBL/GenBank/DDBJ databases">
        <authorList>
            <consortium name="Pathogen Informatics"/>
            <person name="Doyle S."/>
        </authorList>
    </citation>
    <scope>NUCLEOTIDE SEQUENCE [LARGE SCALE GENOMIC DNA]</scope>
    <source>
        <strain evidence="1 2">NCTC12120</strain>
    </source>
</reference>
<organism evidence="1 2">
    <name type="scientific">Cedecea neteri</name>
    <dbReference type="NCBI Taxonomy" id="158822"/>
    <lineage>
        <taxon>Bacteria</taxon>
        <taxon>Pseudomonadati</taxon>
        <taxon>Pseudomonadota</taxon>
        <taxon>Gammaproteobacteria</taxon>
        <taxon>Enterobacterales</taxon>
        <taxon>Enterobacteriaceae</taxon>
        <taxon>Cedecea</taxon>
    </lineage>
</organism>
<accession>A0A2X3JDJ1</accession>
<proteinExistence type="predicted"/>
<dbReference type="EMBL" id="UAVU01000012">
    <property type="protein sequence ID" value="SQC94021.1"/>
    <property type="molecule type" value="Genomic_DNA"/>
</dbReference>
<protein>
    <submittedName>
        <fullName evidence="1">Uncharacterized protein</fullName>
    </submittedName>
</protein>
<evidence type="ECO:0000313" key="2">
    <source>
        <dbReference type="Proteomes" id="UP000251197"/>
    </source>
</evidence>
<name>A0A2X3JDJ1_9ENTR</name>
<dbReference type="Proteomes" id="UP000251197">
    <property type="component" value="Unassembled WGS sequence"/>
</dbReference>
<gene>
    <name evidence="1" type="ORF">NCTC12120_07139</name>
</gene>
<dbReference type="AlphaFoldDB" id="A0A2X3JDJ1"/>